<comment type="caution">
    <text evidence="1">The sequence shown here is derived from an EMBL/GenBank/DDBJ whole genome shotgun (WGS) entry which is preliminary data.</text>
</comment>
<name>A0A1A5YJR2_9BACL</name>
<evidence type="ECO:0000313" key="2">
    <source>
        <dbReference type="Proteomes" id="UP000092024"/>
    </source>
</evidence>
<dbReference type="Proteomes" id="UP000092024">
    <property type="component" value="Unassembled WGS sequence"/>
</dbReference>
<gene>
    <name evidence="1" type="ORF">A7K91_17660</name>
</gene>
<dbReference type="EMBL" id="LYPA01000052">
    <property type="protein sequence ID" value="OBR65856.1"/>
    <property type="molecule type" value="Genomic_DNA"/>
</dbReference>
<accession>A0A1A5YJR2</accession>
<sequence>MVWDFVRFVVQNEAKQRCDLGFCTIGRTKRSEAALRFGILYDWSYKIERSSAAVWDFVRFVVQNGAKKRYGLEFCTIYRYYLGALLSEFLEQTGTKGLDAE</sequence>
<keyword evidence="2" id="KW-1185">Reference proteome</keyword>
<protein>
    <submittedName>
        <fullName evidence="1">Uncharacterized protein</fullName>
    </submittedName>
</protein>
<dbReference type="STRING" id="1844972.A7K91_17660"/>
<dbReference type="AlphaFoldDB" id="A0A1A5YJR2"/>
<reference evidence="1 2" key="1">
    <citation type="submission" date="2016-05" db="EMBL/GenBank/DDBJ databases">
        <title>Paenibacillus oryzae. sp. nov., isolated from the rice root.</title>
        <authorList>
            <person name="Zhang J."/>
            <person name="Zhang X."/>
        </authorList>
    </citation>
    <scope>NUCLEOTIDE SEQUENCE [LARGE SCALE GENOMIC DNA]</scope>
    <source>
        <strain evidence="1 2">1DrF-4</strain>
    </source>
</reference>
<evidence type="ECO:0000313" key="1">
    <source>
        <dbReference type="EMBL" id="OBR65856.1"/>
    </source>
</evidence>
<organism evidence="1 2">
    <name type="scientific">Paenibacillus oryzae</name>
    <dbReference type="NCBI Taxonomy" id="1844972"/>
    <lineage>
        <taxon>Bacteria</taxon>
        <taxon>Bacillati</taxon>
        <taxon>Bacillota</taxon>
        <taxon>Bacilli</taxon>
        <taxon>Bacillales</taxon>
        <taxon>Paenibacillaceae</taxon>
        <taxon>Paenibacillus</taxon>
    </lineage>
</organism>
<proteinExistence type="predicted"/>